<dbReference type="PANTHER" id="PTHR30509">
    <property type="entry name" value="P-HYDROXYBENZOIC ACID EFFLUX PUMP SUBUNIT-RELATED"/>
    <property type="match status" value="1"/>
</dbReference>
<feature type="transmembrane region" description="Helical" evidence="7">
    <location>
        <begin position="185"/>
        <end position="205"/>
    </location>
</feature>
<evidence type="ECO:0000256" key="2">
    <source>
        <dbReference type="ARBA" id="ARBA00022448"/>
    </source>
</evidence>
<proteinExistence type="predicted"/>
<evidence type="ECO:0000313" key="8">
    <source>
        <dbReference type="EMBL" id="RMU69083.1"/>
    </source>
</evidence>
<evidence type="ECO:0000256" key="6">
    <source>
        <dbReference type="ARBA" id="ARBA00023136"/>
    </source>
</evidence>
<sequence>MWLTGKYHHPIRDLFPTLAVSLRMTNSRSAFIPSWLRPVLRPLLDPYRRYRHARLIHAARIAVGLLVTILLTTGLNLPHGEWASVTMLIVIGGLQHHGNIGKKSVERAYGTLIGAGLGLIVVVQQGYLEMPLLTYAMMSVMCGFFAYHAIGKGGYTALLSAITLFIVAGHGYNPISDGLWRTVDILIGIALALAFSFALPLYAVFSWRYNLASGLRDCAKVYGRIVQGQPVTADEHLKLTARLNGTMLQLRSLLPSVSKEVKMSMVELDAIQGHFRMCLSTLEILANIRPANLNQLADETLKASLDADYRQIRRQLIGMARALQTGATERLARTTETPETPETPAVKAVIPTELKGYHLMTQQLALNLDGLQARLAKTAKRWKF</sequence>
<dbReference type="Proteomes" id="UP000271152">
    <property type="component" value="Unassembled WGS sequence"/>
</dbReference>
<comment type="caution">
    <text evidence="8">The sequence shown here is derived from an EMBL/GenBank/DDBJ whole genome shotgun (WGS) entry which is preliminary data.</text>
</comment>
<evidence type="ECO:0000256" key="7">
    <source>
        <dbReference type="SAM" id="Phobius"/>
    </source>
</evidence>
<dbReference type="AlphaFoldDB" id="A0A3M5WHQ3"/>
<gene>
    <name evidence="8" type="ORF">ALP23_100331</name>
</gene>
<feature type="transmembrane region" description="Helical" evidence="7">
    <location>
        <begin position="157"/>
        <end position="173"/>
    </location>
</feature>
<dbReference type="PANTHER" id="PTHR30509:SF9">
    <property type="entry name" value="MULTIDRUG RESISTANCE PROTEIN MDTO"/>
    <property type="match status" value="1"/>
</dbReference>
<keyword evidence="6 7" id="KW-0472">Membrane</keyword>
<keyword evidence="4 7" id="KW-0812">Transmembrane</keyword>
<keyword evidence="5 7" id="KW-1133">Transmembrane helix</keyword>
<evidence type="ECO:0000313" key="9">
    <source>
        <dbReference type="Proteomes" id="UP000271152"/>
    </source>
</evidence>
<evidence type="ECO:0000256" key="1">
    <source>
        <dbReference type="ARBA" id="ARBA00004651"/>
    </source>
</evidence>
<organism evidence="8 9">
    <name type="scientific">Pseudomonas syringae pv. apii</name>
    <dbReference type="NCBI Taxonomy" id="81036"/>
    <lineage>
        <taxon>Bacteria</taxon>
        <taxon>Pseudomonadati</taxon>
        <taxon>Pseudomonadota</taxon>
        <taxon>Gammaproteobacteria</taxon>
        <taxon>Pseudomonadales</taxon>
        <taxon>Pseudomonadaceae</taxon>
        <taxon>Pseudomonas</taxon>
    </lineage>
</organism>
<dbReference type="GO" id="GO:0022857">
    <property type="term" value="F:transmembrane transporter activity"/>
    <property type="evidence" value="ECO:0007669"/>
    <property type="project" value="InterPro"/>
</dbReference>
<feature type="transmembrane region" description="Helical" evidence="7">
    <location>
        <begin position="108"/>
        <end position="127"/>
    </location>
</feature>
<evidence type="ECO:0000256" key="5">
    <source>
        <dbReference type="ARBA" id="ARBA00022989"/>
    </source>
</evidence>
<feature type="transmembrane region" description="Helical" evidence="7">
    <location>
        <begin position="58"/>
        <end position="76"/>
    </location>
</feature>
<evidence type="ECO:0000256" key="3">
    <source>
        <dbReference type="ARBA" id="ARBA00022475"/>
    </source>
</evidence>
<dbReference type="EMBL" id="RBUG01000127">
    <property type="protein sequence ID" value="RMU69083.1"/>
    <property type="molecule type" value="Genomic_DNA"/>
</dbReference>
<comment type="subcellular location">
    <subcellularLocation>
        <location evidence="1">Cell membrane</location>
        <topology evidence="1">Multi-pass membrane protein</topology>
    </subcellularLocation>
</comment>
<name>A0A3M5WHQ3_9PSED</name>
<keyword evidence="2" id="KW-0813">Transport</keyword>
<feature type="transmembrane region" description="Helical" evidence="7">
    <location>
        <begin position="133"/>
        <end position="150"/>
    </location>
</feature>
<accession>A0A3M5WHQ3</accession>
<dbReference type="GO" id="GO:0005886">
    <property type="term" value="C:plasma membrane"/>
    <property type="evidence" value="ECO:0007669"/>
    <property type="project" value="UniProtKB-SubCell"/>
</dbReference>
<dbReference type="Pfam" id="PF04632">
    <property type="entry name" value="FUSC"/>
    <property type="match status" value="1"/>
</dbReference>
<keyword evidence="3" id="KW-1003">Cell membrane</keyword>
<evidence type="ECO:0000256" key="4">
    <source>
        <dbReference type="ARBA" id="ARBA00022692"/>
    </source>
</evidence>
<dbReference type="InterPro" id="IPR006726">
    <property type="entry name" value="PHBA_efflux_AaeB/fusaric-R"/>
</dbReference>
<reference evidence="8 9" key="1">
    <citation type="submission" date="2018-08" db="EMBL/GenBank/DDBJ databases">
        <title>Recombination of ecologically and evolutionarily significant loci maintains genetic cohesion in the Pseudomonas syringae species complex.</title>
        <authorList>
            <person name="Dillon M."/>
            <person name="Thakur S."/>
            <person name="Almeida R.N.D."/>
            <person name="Weir B.S."/>
            <person name="Guttman D.S."/>
        </authorList>
    </citation>
    <scope>NUCLEOTIDE SEQUENCE [LARGE SCALE GENOMIC DNA]</scope>
    <source>
        <strain evidence="8 9">ICMP 11947</strain>
    </source>
</reference>
<protein>
    <submittedName>
        <fullName evidence="8">Putative Membrane protein</fullName>
    </submittedName>
</protein>
<feature type="transmembrane region" description="Helical" evidence="7">
    <location>
        <begin position="82"/>
        <end position="101"/>
    </location>
</feature>